<name>A0A2R6AEQ8_9ARCH</name>
<comment type="caution">
    <text evidence="1">The sequence shown here is derived from an EMBL/GenBank/DDBJ whole genome shotgun (WGS) entry which is preliminary data.</text>
</comment>
<gene>
    <name evidence="1" type="ORF">B9Q02_08485</name>
</gene>
<evidence type="ECO:0000313" key="2">
    <source>
        <dbReference type="Proteomes" id="UP000240569"/>
    </source>
</evidence>
<dbReference type="AlphaFoldDB" id="A0A2R6AEQ8"/>
<sequence>MNKLTNAEFIEDVRDSLKEIVGEPVTELIFGFVRMNKPRNNREFTSYVTKICVELFGKSSKVLLKLLVLSILEKRRVKRKRVRFSKLYELYDP</sequence>
<evidence type="ECO:0000313" key="1">
    <source>
        <dbReference type="EMBL" id="PSN84860.1"/>
    </source>
</evidence>
<reference evidence="1 2" key="1">
    <citation type="submission" date="2017-04" db="EMBL/GenBank/DDBJ databases">
        <title>Novel microbial lineages endemic to geothermal iron-oxide mats fill important gaps in the evolutionary history of Archaea.</title>
        <authorList>
            <person name="Jay Z.J."/>
            <person name="Beam J.P."/>
            <person name="Dlakic M."/>
            <person name="Rusch D.B."/>
            <person name="Kozubal M.A."/>
            <person name="Inskeep W.P."/>
        </authorList>
    </citation>
    <scope>NUCLEOTIDE SEQUENCE [LARGE SCALE GENOMIC DNA]</scope>
    <source>
        <strain evidence="1">BE_D</strain>
    </source>
</reference>
<proteinExistence type="predicted"/>
<organism evidence="1 2">
    <name type="scientific">Candidatus Marsarchaeota G1 archaeon BE_D</name>
    <dbReference type="NCBI Taxonomy" id="1978156"/>
    <lineage>
        <taxon>Archaea</taxon>
        <taxon>Candidatus Marsarchaeota</taxon>
        <taxon>Candidatus Marsarchaeota group 1</taxon>
    </lineage>
</organism>
<accession>A0A2R6AEQ8</accession>
<protein>
    <submittedName>
        <fullName evidence="1">Uncharacterized protein</fullName>
    </submittedName>
</protein>
<dbReference type="EMBL" id="NEXD01000059">
    <property type="protein sequence ID" value="PSN84860.1"/>
    <property type="molecule type" value="Genomic_DNA"/>
</dbReference>
<dbReference type="Proteomes" id="UP000240569">
    <property type="component" value="Unassembled WGS sequence"/>
</dbReference>